<feature type="region of interest" description="Disordered" evidence="1">
    <location>
        <begin position="521"/>
        <end position="547"/>
    </location>
</feature>
<feature type="compositionally biased region" description="Polar residues" evidence="1">
    <location>
        <begin position="411"/>
        <end position="429"/>
    </location>
</feature>
<keyword evidence="3" id="KW-1185">Reference proteome</keyword>
<dbReference type="EMBL" id="CAJHNH020001063">
    <property type="protein sequence ID" value="CAG5121321.1"/>
    <property type="molecule type" value="Genomic_DNA"/>
</dbReference>
<protein>
    <submittedName>
        <fullName evidence="2">Uncharacterized protein</fullName>
    </submittedName>
</protein>
<feature type="compositionally biased region" description="Polar residues" evidence="1">
    <location>
        <begin position="462"/>
        <end position="476"/>
    </location>
</feature>
<feature type="region of interest" description="Disordered" evidence="1">
    <location>
        <begin position="296"/>
        <end position="318"/>
    </location>
</feature>
<feature type="region of interest" description="Disordered" evidence="1">
    <location>
        <begin position="712"/>
        <end position="743"/>
    </location>
</feature>
<accession>A0A8S3Z232</accession>
<feature type="compositionally biased region" description="Polar residues" evidence="1">
    <location>
        <begin position="955"/>
        <end position="987"/>
    </location>
</feature>
<feature type="region of interest" description="Disordered" evidence="1">
    <location>
        <begin position="64"/>
        <end position="83"/>
    </location>
</feature>
<proteinExistence type="predicted"/>
<feature type="compositionally biased region" description="Basic and acidic residues" evidence="1">
    <location>
        <begin position="866"/>
        <end position="876"/>
    </location>
</feature>
<dbReference type="AlphaFoldDB" id="A0A8S3Z232"/>
<comment type="caution">
    <text evidence="2">The sequence shown here is derived from an EMBL/GenBank/DDBJ whole genome shotgun (WGS) entry which is preliminary data.</text>
</comment>
<dbReference type="Proteomes" id="UP000678393">
    <property type="component" value="Unassembled WGS sequence"/>
</dbReference>
<feature type="region of interest" description="Disordered" evidence="1">
    <location>
        <begin position="239"/>
        <end position="262"/>
    </location>
</feature>
<evidence type="ECO:0000313" key="2">
    <source>
        <dbReference type="EMBL" id="CAG5121321.1"/>
    </source>
</evidence>
<dbReference type="OrthoDB" id="10297981at2759"/>
<feature type="compositionally biased region" description="Polar residues" evidence="1">
    <location>
        <begin position="249"/>
        <end position="262"/>
    </location>
</feature>
<feature type="compositionally biased region" description="Polar residues" evidence="1">
    <location>
        <begin position="1023"/>
        <end position="1033"/>
    </location>
</feature>
<feature type="region of interest" description="Disordered" evidence="1">
    <location>
        <begin position="866"/>
        <end position="892"/>
    </location>
</feature>
<feature type="compositionally biased region" description="Basic residues" evidence="1">
    <location>
        <begin position="239"/>
        <end position="248"/>
    </location>
</feature>
<feature type="compositionally biased region" description="Basic residues" evidence="1">
    <location>
        <begin position="644"/>
        <end position="659"/>
    </location>
</feature>
<feature type="compositionally biased region" description="Low complexity" evidence="1">
    <location>
        <begin position="528"/>
        <end position="544"/>
    </location>
</feature>
<gene>
    <name evidence="2" type="ORF">CUNI_LOCUS6879</name>
</gene>
<evidence type="ECO:0000313" key="3">
    <source>
        <dbReference type="Proteomes" id="UP000678393"/>
    </source>
</evidence>
<feature type="region of interest" description="Disordered" evidence="1">
    <location>
        <begin position="456"/>
        <end position="476"/>
    </location>
</feature>
<feature type="compositionally biased region" description="Polar residues" evidence="1">
    <location>
        <begin position="391"/>
        <end position="400"/>
    </location>
</feature>
<feature type="region of interest" description="Disordered" evidence="1">
    <location>
        <begin position="906"/>
        <end position="1055"/>
    </location>
</feature>
<feature type="region of interest" description="Disordered" evidence="1">
    <location>
        <begin position="620"/>
        <end position="671"/>
    </location>
</feature>
<feature type="compositionally biased region" description="Polar residues" evidence="1">
    <location>
        <begin position="1041"/>
        <end position="1053"/>
    </location>
</feature>
<sequence length="1134" mass="126946">VILEKLLRGDVVLEWQNPKAVVPVSKGCVLRDLSGRRGSFLINNYKQHGGFLGVGRGYYARRNKPEEESNSESEQTDNRIPFTKSTSLIQDSSQLGENGNQTQEHAGKITHHCKTSFPENKDEARIFQSLINSHSTISINNIRRKDSGEPVQKDASQAQMCKQMCEEMCYRIVKEHPFIAPFIRRDLLQGMQRSVAAAAKGSTSGSASSVTDVPHTWTKMYESLCLPPDDETTTKARITPKMKKRARSVSRSTPSKMRNTSIQPEKWDSLTQKSGVSGASRKFDLALSKKTAEIKPELQPPNNIPSTAPKTKLLKSARSRRSFSLCRKTPMNDSDPFSQVSKLAQDANVIPEEAVANINEDKFADCAEKGSSVDPMKVSPTKFKDHLKSTPIFNEQPNQSEDGKLAESTEGETAQCTRKPSAHSLSGMGNRNGKEGRINEIVSALTSWGYSIRNKVQGKDNGPSQMCSANGETRSGCSKLRVNEDEDTAKLNSKALIDLIKNLAESRKNRKLMRQISSVLSTNKTPGRTSRNSKSFSQSQTSPSIAAMETPVTVKSPGNIQDCKDKKNIQVASDTGTKVPQDIKNGPVVKRRRIVRERSYFAKLASTDNKESSNENFVYQPSAVPSMHSRKFSPPKTENEIKEKLRRNTTPQKRHRKSPKNSSLKRSDIKKIEPRVVRKTVSTRKLDIQFHREIQTEEDDLEAVECTPCKKYSNEGYENSQRRQLESQSNSDVKNKRSSEVENTNHVANINHVEKAIQVEEVKPISENINESVENDYSGVVTYQNNDNEKGIQTADLRITNEVVSCQFSQSVIKDNQFSQFVVKDNRFSQSVIKDNQFSQSVFTDNQFSQVMVKENQFPQSMIKDKAEAAGNDEARAQVPNENPAKKEDTFLKTIDVPLSSAKEAEIDIPETCTKERKGENQTITTKTKSKHSTSNKVRKSQTSGDFFSEIHTLKPTQRKTSVTSSKSAGAVRSNTLSKQPSSGNKSGNRKLPNKVQKPERQPVSVSTKLKEQTRAVVKRGQKNNIESTQPVTNKARENSRATSKGNKQTSSEIRSRYEQYQKNKLQKNTPIRNRKLPVNKEVPVELNHNINQASLQHTEPETDKILDTVGQVHTTYISSLFPSAYTTRNKLSN</sequence>
<reference evidence="2" key="1">
    <citation type="submission" date="2021-04" db="EMBL/GenBank/DDBJ databases">
        <authorList>
            <consortium name="Molecular Ecology Group"/>
        </authorList>
    </citation>
    <scope>NUCLEOTIDE SEQUENCE</scope>
</reference>
<evidence type="ECO:0000256" key="1">
    <source>
        <dbReference type="SAM" id="MobiDB-lite"/>
    </source>
</evidence>
<name>A0A8S3Z232_9EUPU</name>
<organism evidence="2 3">
    <name type="scientific">Candidula unifasciata</name>
    <dbReference type="NCBI Taxonomy" id="100452"/>
    <lineage>
        <taxon>Eukaryota</taxon>
        <taxon>Metazoa</taxon>
        <taxon>Spiralia</taxon>
        <taxon>Lophotrochozoa</taxon>
        <taxon>Mollusca</taxon>
        <taxon>Gastropoda</taxon>
        <taxon>Heterobranchia</taxon>
        <taxon>Euthyneura</taxon>
        <taxon>Panpulmonata</taxon>
        <taxon>Eupulmonata</taxon>
        <taxon>Stylommatophora</taxon>
        <taxon>Helicina</taxon>
        <taxon>Helicoidea</taxon>
        <taxon>Geomitridae</taxon>
        <taxon>Candidula</taxon>
    </lineage>
</organism>
<feature type="compositionally biased region" description="Basic residues" evidence="1">
    <location>
        <begin position="928"/>
        <end position="940"/>
    </location>
</feature>
<feature type="region of interest" description="Disordered" evidence="1">
    <location>
        <begin position="391"/>
        <end position="434"/>
    </location>
</feature>
<feature type="non-terminal residue" evidence="2">
    <location>
        <position position="1"/>
    </location>
</feature>